<accession>A0AAD4G5A6</accession>
<reference evidence="1" key="1">
    <citation type="submission" date="2019-10" db="EMBL/GenBank/DDBJ databases">
        <authorList>
            <consortium name="DOE Joint Genome Institute"/>
            <person name="Kuo A."/>
            <person name="Miyauchi S."/>
            <person name="Kiss E."/>
            <person name="Drula E."/>
            <person name="Kohler A."/>
            <person name="Sanchez-Garcia M."/>
            <person name="Andreopoulos B."/>
            <person name="Barry K.W."/>
            <person name="Bonito G."/>
            <person name="Buee M."/>
            <person name="Carver A."/>
            <person name="Chen C."/>
            <person name="Cichocki N."/>
            <person name="Clum A."/>
            <person name="Culley D."/>
            <person name="Crous P.W."/>
            <person name="Fauchery L."/>
            <person name="Girlanda M."/>
            <person name="Hayes R."/>
            <person name="Keri Z."/>
            <person name="LaButti K."/>
            <person name="Lipzen A."/>
            <person name="Lombard V."/>
            <person name="Magnuson J."/>
            <person name="Maillard F."/>
            <person name="Morin E."/>
            <person name="Murat C."/>
            <person name="Nolan M."/>
            <person name="Ohm R."/>
            <person name="Pangilinan J."/>
            <person name="Pereira M."/>
            <person name="Perotto S."/>
            <person name="Peter M."/>
            <person name="Riley R."/>
            <person name="Sitrit Y."/>
            <person name="Stielow B."/>
            <person name="Szollosi G."/>
            <person name="Zifcakova L."/>
            <person name="Stursova M."/>
            <person name="Spatafora J.W."/>
            <person name="Tedersoo L."/>
            <person name="Vaario L.-M."/>
            <person name="Yamada A."/>
            <person name="Yan M."/>
            <person name="Wang P."/>
            <person name="Xu J."/>
            <person name="Bruns T."/>
            <person name="Baldrian P."/>
            <person name="Vilgalys R."/>
            <person name="Henrissat B."/>
            <person name="Grigoriev I.V."/>
            <person name="Hibbett D."/>
            <person name="Nagy L.G."/>
            <person name="Martin F.M."/>
        </authorList>
    </citation>
    <scope>NUCLEOTIDE SEQUENCE</scope>
    <source>
        <strain evidence="1">BED1</strain>
    </source>
</reference>
<proteinExistence type="predicted"/>
<protein>
    <submittedName>
        <fullName evidence="1">Uncharacterized protein</fullName>
    </submittedName>
</protein>
<dbReference type="AlphaFoldDB" id="A0AAD4G5A6"/>
<dbReference type="EMBL" id="WHUW01000409">
    <property type="protein sequence ID" value="KAF8414878.1"/>
    <property type="molecule type" value="Genomic_DNA"/>
</dbReference>
<keyword evidence="2" id="KW-1185">Reference proteome</keyword>
<reference evidence="1" key="2">
    <citation type="journal article" date="2020" name="Nat. Commun.">
        <title>Large-scale genome sequencing of mycorrhizal fungi provides insights into the early evolution of symbiotic traits.</title>
        <authorList>
            <person name="Miyauchi S."/>
            <person name="Kiss E."/>
            <person name="Kuo A."/>
            <person name="Drula E."/>
            <person name="Kohler A."/>
            <person name="Sanchez-Garcia M."/>
            <person name="Morin E."/>
            <person name="Andreopoulos B."/>
            <person name="Barry K.W."/>
            <person name="Bonito G."/>
            <person name="Buee M."/>
            <person name="Carver A."/>
            <person name="Chen C."/>
            <person name="Cichocki N."/>
            <person name="Clum A."/>
            <person name="Culley D."/>
            <person name="Crous P.W."/>
            <person name="Fauchery L."/>
            <person name="Girlanda M."/>
            <person name="Hayes R.D."/>
            <person name="Keri Z."/>
            <person name="LaButti K."/>
            <person name="Lipzen A."/>
            <person name="Lombard V."/>
            <person name="Magnuson J."/>
            <person name="Maillard F."/>
            <person name="Murat C."/>
            <person name="Nolan M."/>
            <person name="Ohm R.A."/>
            <person name="Pangilinan J."/>
            <person name="Pereira M.F."/>
            <person name="Perotto S."/>
            <person name="Peter M."/>
            <person name="Pfister S."/>
            <person name="Riley R."/>
            <person name="Sitrit Y."/>
            <person name="Stielow J.B."/>
            <person name="Szollosi G."/>
            <person name="Zifcakova L."/>
            <person name="Stursova M."/>
            <person name="Spatafora J.W."/>
            <person name="Tedersoo L."/>
            <person name="Vaario L.M."/>
            <person name="Yamada A."/>
            <person name="Yan M."/>
            <person name="Wang P."/>
            <person name="Xu J."/>
            <person name="Bruns T."/>
            <person name="Baldrian P."/>
            <person name="Vilgalys R."/>
            <person name="Dunand C."/>
            <person name="Henrissat B."/>
            <person name="Grigoriev I.V."/>
            <person name="Hibbett D."/>
            <person name="Nagy L.G."/>
            <person name="Martin F.M."/>
        </authorList>
    </citation>
    <scope>NUCLEOTIDE SEQUENCE</scope>
    <source>
        <strain evidence="1">BED1</strain>
    </source>
</reference>
<gene>
    <name evidence="1" type="ORF">L210DRAFT_935144</name>
</gene>
<name>A0AAD4G5A6_BOLED</name>
<sequence length="280" mass="30975">MLGTLDNVALIERQAERDIVFACADSDHVESCEAILRGLKKSYEVMGTIPIFVHTLERLPDTDPHRLTDPLVIAADEARTHIELPIIINECTSGKLVSLGICNPRSIEIPKLTDLSITRKRAGMVGVGLNIWLNVHIDDRASPLCRSVMLVTIPTAREVGELYIVLYNAILDGHAGHGREGLYFGENGECVVGAMSEWIGEALVGCGISRPGEETQTSFDERNYTRPENGDVRLRFDSMRLAFECKGLPVKANGRRRTTEQCLAMENCVTKRARRANSSK</sequence>
<dbReference type="Proteomes" id="UP001194468">
    <property type="component" value="Unassembled WGS sequence"/>
</dbReference>
<comment type="caution">
    <text evidence="1">The sequence shown here is derived from an EMBL/GenBank/DDBJ whole genome shotgun (WGS) entry which is preliminary data.</text>
</comment>
<organism evidence="1 2">
    <name type="scientific">Boletus edulis BED1</name>
    <dbReference type="NCBI Taxonomy" id="1328754"/>
    <lineage>
        <taxon>Eukaryota</taxon>
        <taxon>Fungi</taxon>
        <taxon>Dikarya</taxon>
        <taxon>Basidiomycota</taxon>
        <taxon>Agaricomycotina</taxon>
        <taxon>Agaricomycetes</taxon>
        <taxon>Agaricomycetidae</taxon>
        <taxon>Boletales</taxon>
        <taxon>Boletineae</taxon>
        <taxon>Boletaceae</taxon>
        <taxon>Boletoideae</taxon>
        <taxon>Boletus</taxon>
    </lineage>
</organism>
<evidence type="ECO:0000313" key="1">
    <source>
        <dbReference type="EMBL" id="KAF8414878.1"/>
    </source>
</evidence>
<evidence type="ECO:0000313" key="2">
    <source>
        <dbReference type="Proteomes" id="UP001194468"/>
    </source>
</evidence>